<evidence type="ECO:0000256" key="1">
    <source>
        <dbReference type="SAM" id="MobiDB-lite"/>
    </source>
</evidence>
<evidence type="ECO:0000313" key="3">
    <source>
        <dbReference type="Ensembl" id="ENSLBEP00000025235.1"/>
    </source>
</evidence>
<keyword evidence="2" id="KW-0472">Membrane</keyword>
<dbReference type="InterPro" id="IPR029383">
    <property type="entry name" value="ARL6IP6"/>
</dbReference>
<dbReference type="Proteomes" id="UP000261660">
    <property type="component" value="Unplaced"/>
</dbReference>
<dbReference type="PANTHER" id="PTHR28640:SF1">
    <property type="entry name" value="ADP-RIBOSYLATION FACTOR-LIKE PROTEIN 6-INTERACTING PROTEIN 6"/>
    <property type="match status" value="1"/>
</dbReference>
<proteinExistence type="predicted"/>
<feature type="region of interest" description="Disordered" evidence="1">
    <location>
        <begin position="17"/>
        <end position="42"/>
    </location>
</feature>
<dbReference type="InParanoid" id="A0A3Q3MW01"/>
<dbReference type="OrthoDB" id="10070125at2759"/>
<sequence length="172" mass="18671">MPRSAADRESLSRSFSCDDLLSSDSSPVRHGGSVAPGRPVHGTGTGPKRWWFTVLSVLGSAAAVAAVGCVCAFIYPILRDLRGERVRGEDGTEQRMLGFWSILVLSVLVGCICCVFSWTLTYIDSQRPSREFTTLHTPADFRDVSGQSFFMGYGVAVLNGIMGMLTVIWSLT</sequence>
<feature type="transmembrane region" description="Helical" evidence="2">
    <location>
        <begin position="150"/>
        <end position="171"/>
    </location>
</feature>
<keyword evidence="4" id="KW-1185">Reference proteome</keyword>
<feature type="transmembrane region" description="Helical" evidence="2">
    <location>
        <begin position="50"/>
        <end position="78"/>
    </location>
</feature>
<keyword evidence="2" id="KW-1133">Transmembrane helix</keyword>
<evidence type="ECO:0000313" key="4">
    <source>
        <dbReference type="Proteomes" id="UP000261660"/>
    </source>
</evidence>
<protein>
    <submittedName>
        <fullName evidence="3">ADP-ribosylation factor-like protein 6-interacting protein 6</fullName>
    </submittedName>
</protein>
<dbReference type="Ensembl" id="ENSLBET00000026512.1">
    <property type="protein sequence ID" value="ENSLBEP00000025235.1"/>
    <property type="gene ID" value="ENSLBEG00000019284.1"/>
</dbReference>
<reference evidence="3" key="2">
    <citation type="submission" date="2025-09" db="UniProtKB">
        <authorList>
            <consortium name="Ensembl"/>
        </authorList>
    </citation>
    <scope>IDENTIFICATION</scope>
</reference>
<feature type="transmembrane region" description="Helical" evidence="2">
    <location>
        <begin position="99"/>
        <end position="123"/>
    </location>
</feature>
<dbReference type="STRING" id="56723.ENSLBEP00000025235"/>
<accession>A0A3Q3MW01</accession>
<reference evidence="3" key="1">
    <citation type="submission" date="2025-08" db="UniProtKB">
        <authorList>
            <consortium name="Ensembl"/>
        </authorList>
    </citation>
    <scope>IDENTIFICATION</scope>
</reference>
<dbReference type="PANTHER" id="PTHR28640">
    <property type="entry name" value="ADP-RIBOSYLATION FACTOR-LIKE PROTEIN 6-INTERACTING PROTEIN 6"/>
    <property type="match status" value="1"/>
</dbReference>
<dbReference type="GeneTree" id="ENSGT00390000009987"/>
<feature type="compositionally biased region" description="Low complexity" evidence="1">
    <location>
        <begin position="17"/>
        <end position="26"/>
    </location>
</feature>
<dbReference type="FunCoup" id="A0A3Q3MW01">
    <property type="interactions" value="548"/>
</dbReference>
<dbReference type="Pfam" id="PF15062">
    <property type="entry name" value="ARL6IP6"/>
    <property type="match status" value="1"/>
</dbReference>
<keyword evidence="2" id="KW-0812">Transmembrane</keyword>
<organism evidence="3 4">
    <name type="scientific">Labrus bergylta</name>
    <name type="common">ballan wrasse</name>
    <dbReference type="NCBI Taxonomy" id="56723"/>
    <lineage>
        <taxon>Eukaryota</taxon>
        <taxon>Metazoa</taxon>
        <taxon>Chordata</taxon>
        <taxon>Craniata</taxon>
        <taxon>Vertebrata</taxon>
        <taxon>Euteleostomi</taxon>
        <taxon>Actinopterygii</taxon>
        <taxon>Neopterygii</taxon>
        <taxon>Teleostei</taxon>
        <taxon>Neoteleostei</taxon>
        <taxon>Acanthomorphata</taxon>
        <taxon>Eupercaria</taxon>
        <taxon>Labriformes</taxon>
        <taxon>Labridae</taxon>
        <taxon>Labrus</taxon>
    </lineage>
</organism>
<dbReference type="AlphaFoldDB" id="A0A3Q3MW01"/>
<name>A0A3Q3MW01_9LABR</name>
<evidence type="ECO:0000256" key="2">
    <source>
        <dbReference type="SAM" id="Phobius"/>
    </source>
</evidence>